<gene>
    <name evidence="1" type="ORF">HNQ97_005969</name>
</gene>
<reference evidence="1 2" key="1">
    <citation type="submission" date="2020-08" db="EMBL/GenBank/DDBJ databases">
        <title>Genomic Encyclopedia of Type Strains, Phase IV (KMG-IV): sequencing the most valuable type-strain genomes for metagenomic binning, comparative biology and taxonomic classification.</title>
        <authorList>
            <person name="Goeker M."/>
        </authorList>
    </citation>
    <scope>NUCLEOTIDE SEQUENCE [LARGE SCALE GENOMIC DNA]</scope>
    <source>
        <strain evidence="1 2">DSM 17455</strain>
    </source>
</reference>
<protein>
    <submittedName>
        <fullName evidence="1">Uncharacterized protein</fullName>
    </submittedName>
</protein>
<accession>A0ABR6CGA1</accession>
<evidence type="ECO:0000313" key="2">
    <source>
        <dbReference type="Proteomes" id="UP000587524"/>
    </source>
</evidence>
<dbReference type="EMBL" id="JACJHZ010000043">
    <property type="protein sequence ID" value="MBA9023936.1"/>
    <property type="molecule type" value="Genomic_DNA"/>
</dbReference>
<name>A0ABR6CGA1_9HYPH</name>
<sequence length="69" mass="7508">MSEDTSQQAQIEAFEAYKAARAKAEASQVFHDAMAAKRAWWFFLNLVDGPATPNVVAFPKRPPEIGGAA</sequence>
<comment type="caution">
    <text evidence="1">The sequence shown here is derived from an EMBL/GenBank/DDBJ whole genome shotgun (WGS) entry which is preliminary data.</text>
</comment>
<evidence type="ECO:0000313" key="1">
    <source>
        <dbReference type="EMBL" id="MBA9023936.1"/>
    </source>
</evidence>
<proteinExistence type="predicted"/>
<organism evidence="1 2">
    <name type="scientific">Aminobacter ciceronei</name>
    <dbReference type="NCBI Taxonomy" id="150723"/>
    <lineage>
        <taxon>Bacteria</taxon>
        <taxon>Pseudomonadati</taxon>
        <taxon>Pseudomonadota</taxon>
        <taxon>Alphaproteobacteria</taxon>
        <taxon>Hyphomicrobiales</taxon>
        <taxon>Phyllobacteriaceae</taxon>
        <taxon>Aminobacter</taxon>
    </lineage>
</organism>
<keyword evidence="2" id="KW-1185">Reference proteome</keyword>
<dbReference type="RefSeq" id="WP_182575897.1">
    <property type="nucleotide sequence ID" value="NZ_JACJHY010000043.1"/>
</dbReference>
<dbReference type="Proteomes" id="UP000587524">
    <property type="component" value="Unassembled WGS sequence"/>
</dbReference>